<keyword evidence="7" id="KW-1185">Reference proteome</keyword>
<evidence type="ECO:0000313" key="7">
    <source>
        <dbReference type="Proteomes" id="UP001180973"/>
    </source>
</evidence>
<feature type="domain" description="HTH araC/xylS-type" evidence="5">
    <location>
        <begin position="219"/>
        <end position="317"/>
    </location>
</feature>
<gene>
    <name evidence="6" type="ORF">RM555_08810</name>
</gene>
<dbReference type="Proteomes" id="UP001180973">
    <property type="component" value="Unassembled WGS sequence"/>
</dbReference>
<dbReference type="PANTHER" id="PTHR46796">
    <property type="entry name" value="HTH-TYPE TRANSCRIPTIONAL ACTIVATOR RHAS-RELATED"/>
    <property type="match status" value="1"/>
</dbReference>
<feature type="compositionally biased region" description="Low complexity" evidence="4">
    <location>
        <begin position="322"/>
        <end position="340"/>
    </location>
</feature>
<dbReference type="InterPro" id="IPR050204">
    <property type="entry name" value="AraC_XylS_family_regulators"/>
</dbReference>
<sequence length="340" mass="37023">MPDERAPWPSAADPLGEALHFLELRGAFYCRSEFTAPFGLELPPLKDHLWFHVITRGSCWLDAPGAQPRRLTGSELALVPHGQGHRLRSEPGAPTPSIFELERERLGERYEILRHGGGGERIDMVCGAVRSDHPAAGRLLALLPQILVLDPATDPARLDWIQSTLRLMAIEAEGLRPGGETVITRLSDVLVVQALRAWLENDPAARSGWLGALRDPLIGRAISLIHREPGRHWTVASLADQIPMSRSAFAARFTELVGEAAISYVTRWRMHLAATALRDEGATVAELASRFGYRSEAAFARAFKRVVGSPPGAARRTLPAPSQQTGSISTTYSSTSTATG</sequence>
<proteinExistence type="predicted"/>
<evidence type="ECO:0000256" key="1">
    <source>
        <dbReference type="ARBA" id="ARBA00023015"/>
    </source>
</evidence>
<protein>
    <submittedName>
        <fullName evidence="6">AraC family transcriptional regulator</fullName>
    </submittedName>
</protein>
<evidence type="ECO:0000256" key="2">
    <source>
        <dbReference type="ARBA" id="ARBA00023125"/>
    </source>
</evidence>
<organism evidence="6 7">
    <name type="scientific">Micromonospora reichwaldensis</name>
    <dbReference type="NCBI Taxonomy" id="3075516"/>
    <lineage>
        <taxon>Bacteria</taxon>
        <taxon>Bacillati</taxon>
        <taxon>Actinomycetota</taxon>
        <taxon>Actinomycetes</taxon>
        <taxon>Micromonosporales</taxon>
        <taxon>Micromonosporaceae</taxon>
        <taxon>Micromonospora</taxon>
    </lineage>
</organism>
<dbReference type="EMBL" id="JAVRFL010000008">
    <property type="protein sequence ID" value="MDT0529094.1"/>
    <property type="molecule type" value="Genomic_DNA"/>
</dbReference>
<keyword evidence="3" id="KW-0804">Transcription</keyword>
<feature type="region of interest" description="Disordered" evidence="4">
    <location>
        <begin position="309"/>
        <end position="340"/>
    </location>
</feature>
<dbReference type="RefSeq" id="WP_311411268.1">
    <property type="nucleotide sequence ID" value="NZ_JAVRFL010000008.1"/>
</dbReference>
<comment type="caution">
    <text evidence="6">The sequence shown here is derived from an EMBL/GenBank/DDBJ whole genome shotgun (WGS) entry which is preliminary data.</text>
</comment>
<dbReference type="PANTHER" id="PTHR46796:SF7">
    <property type="entry name" value="ARAC FAMILY TRANSCRIPTIONAL REGULATOR"/>
    <property type="match status" value="1"/>
</dbReference>
<reference evidence="6" key="1">
    <citation type="submission" date="2023-09" db="EMBL/GenBank/DDBJ databases">
        <title>30 novel species of actinomycetes from the DSMZ collection.</title>
        <authorList>
            <person name="Nouioui I."/>
        </authorList>
    </citation>
    <scope>NUCLEOTIDE SEQUENCE</scope>
    <source>
        <strain evidence="6">DSM 115977</strain>
    </source>
</reference>
<dbReference type="InterPro" id="IPR032783">
    <property type="entry name" value="AraC_lig"/>
</dbReference>
<dbReference type="PROSITE" id="PS01124">
    <property type="entry name" value="HTH_ARAC_FAMILY_2"/>
    <property type="match status" value="1"/>
</dbReference>
<dbReference type="Pfam" id="PF12833">
    <property type="entry name" value="HTH_18"/>
    <property type="match status" value="1"/>
</dbReference>
<dbReference type="InterPro" id="IPR018060">
    <property type="entry name" value="HTH_AraC"/>
</dbReference>
<keyword evidence="2" id="KW-0238">DNA-binding</keyword>
<dbReference type="SMART" id="SM00342">
    <property type="entry name" value="HTH_ARAC"/>
    <property type="match status" value="1"/>
</dbReference>
<evidence type="ECO:0000313" key="6">
    <source>
        <dbReference type="EMBL" id="MDT0529094.1"/>
    </source>
</evidence>
<dbReference type="Pfam" id="PF12852">
    <property type="entry name" value="Cupin_6"/>
    <property type="match status" value="1"/>
</dbReference>
<dbReference type="InterPro" id="IPR009057">
    <property type="entry name" value="Homeodomain-like_sf"/>
</dbReference>
<dbReference type="SUPFAM" id="SSF46689">
    <property type="entry name" value="Homeodomain-like"/>
    <property type="match status" value="2"/>
</dbReference>
<dbReference type="PROSITE" id="PS00041">
    <property type="entry name" value="HTH_ARAC_FAMILY_1"/>
    <property type="match status" value="1"/>
</dbReference>
<evidence type="ECO:0000256" key="4">
    <source>
        <dbReference type="SAM" id="MobiDB-lite"/>
    </source>
</evidence>
<dbReference type="Gene3D" id="1.10.10.60">
    <property type="entry name" value="Homeodomain-like"/>
    <property type="match status" value="2"/>
</dbReference>
<keyword evidence="1" id="KW-0805">Transcription regulation</keyword>
<accession>A0ABU2WT56</accession>
<name>A0ABU2WT56_9ACTN</name>
<evidence type="ECO:0000256" key="3">
    <source>
        <dbReference type="ARBA" id="ARBA00023163"/>
    </source>
</evidence>
<evidence type="ECO:0000259" key="5">
    <source>
        <dbReference type="PROSITE" id="PS01124"/>
    </source>
</evidence>
<dbReference type="InterPro" id="IPR018062">
    <property type="entry name" value="HTH_AraC-typ_CS"/>
</dbReference>